<feature type="compositionally biased region" description="Basic residues" evidence="1">
    <location>
        <begin position="10"/>
        <end position="34"/>
    </location>
</feature>
<comment type="caution">
    <text evidence="2">The sequence shown here is derived from an EMBL/GenBank/DDBJ whole genome shotgun (WGS) entry which is preliminary data.</text>
</comment>
<reference evidence="2" key="1">
    <citation type="submission" date="2021-01" db="EMBL/GenBank/DDBJ databases">
        <title>A chromosome-scale assembly of European eel, Anguilla anguilla.</title>
        <authorList>
            <person name="Henkel C."/>
            <person name="Jong-Raadsen S.A."/>
            <person name="Dufour S."/>
            <person name="Weltzien F.-A."/>
            <person name="Palstra A.P."/>
            <person name="Pelster B."/>
            <person name="Spaink H.P."/>
            <person name="Van Den Thillart G.E."/>
            <person name="Jansen H."/>
            <person name="Zahm M."/>
            <person name="Klopp C."/>
            <person name="Cedric C."/>
            <person name="Louis A."/>
            <person name="Berthelot C."/>
            <person name="Parey E."/>
            <person name="Roest Crollius H."/>
            <person name="Montfort J."/>
            <person name="Robinson-Rechavi M."/>
            <person name="Bucao C."/>
            <person name="Bouchez O."/>
            <person name="Gislard M."/>
            <person name="Lluch J."/>
            <person name="Milhes M."/>
            <person name="Lampietro C."/>
            <person name="Lopez Roques C."/>
            <person name="Donnadieu C."/>
            <person name="Braasch I."/>
            <person name="Desvignes T."/>
            <person name="Postlethwait J."/>
            <person name="Bobe J."/>
            <person name="Guiguen Y."/>
            <person name="Dirks R."/>
        </authorList>
    </citation>
    <scope>NUCLEOTIDE SEQUENCE</scope>
    <source>
        <strain evidence="2">Tag_6206</strain>
        <tissue evidence="2">Liver</tissue>
    </source>
</reference>
<protein>
    <submittedName>
        <fullName evidence="2">Uncharacterized protein</fullName>
    </submittedName>
</protein>
<dbReference type="Proteomes" id="UP001044222">
    <property type="component" value="Chromosome 17"/>
</dbReference>
<feature type="non-terminal residue" evidence="2">
    <location>
        <position position="163"/>
    </location>
</feature>
<dbReference type="AlphaFoldDB" id="A0A9D3LKJ7"/>
<sequence length="163" mass="18766">HLATAEHARHLSNTRRRRTIAARKRERGNRKKKTPVVSSLPFLGQFYRTYLKDGCCGGADGVRGPGHAGPGGWDHMLCRAQMEGVVLHRTEHRHCTGKRSVRIRARTQGHMGHTARLPLALCFLTTWAEYEFNYKFSSRYHKMREKFHKIKKFMNSALNLSPL</sequence>
<accession>A0A9D3LKJ7</accession>
<proteinExistence type="predicted"/>
<keyword evidence="3" id="KW-1185">Reference proteome</keyword>
<feature type="region of interest" description="Disordered" evidence="1">
    <location>
        <begin position="1"/>
        <end position="35"/>
    </location>
</feature>
<evidence type="ECO:0000313" key="3">
    <source>
        <dbReference type="Proteomes" id="UP001044222"/>
    </source>
</evidence>
<evidence type="ECO:0000313" key="2">
    <source>
        <dbReference type="EMBL" id="KAG5831966.1"/>
    </source>
</evidence>
<gene>
    <name evidence="2" type="ORF">ANANG_G00286080</name>
</gene>
<name>A0A9D3LKJ7_ANGAN</name>
<evidence type="ECO:0000256" key="1">
    <source>
        <dbReference type="SAM" id="MobiDB-lite"/>
    </source>
</evidence>
<organism evidence="2 3">
    <name type="scientific">Anguilla anguilla</name>
    <name type="common">European freshwater eel</name>
    <name type="synonym">Muraena anguilla</name>
    <dbReference type="NCBI Taxonomy" id="7936"/>
    <lineage>
        <taxon>Eukaryota</taxon>
        <taxon>Metazoa</taxon>
        <taxon>Chordata</taxon>
        <taxon>Craniata</taxon>
        <taxon>Vertebrata</taxon>
        <taxon>Euteleostomi</taxon>
        <taxon>Actinopterygii</taxon>
        <taxon>Neopterygii</taxon>
        <taxon>Teleostei</taxon>
        <taxon>Anguilliformes</taxon>
        <taxon>Anguillidae</taxon>
        <taxon>Anguilla</taxon>
    </lineage>
</organism>
<dbReference type="EMBL" id="JAFIRN010000017">
    <property type="protein sequence ID" value="KAG5831966.1"/>
    <property type="molecule type" value="Genomic_DNA"/>
</dbReference>